<dbReference type="Proteomes" id="UP001311232">
    <property type="component" value="Unassembled WGS sequence"/>
</dbReference>
<comment type="caution">
    <text evidence="2">The sequence shown here is derived from an EMBL/GenBank/DDBJ whole genome shotgun (WGS) entry which is preliminary data.</text>
</comment>
<dbReference type="AlphaFoldDB" id="A0AAV9SCJ3"/>
<reference evidence="2 3" key="1">
    <citation type="submission" date="2021-06" db="EMBL/GenBank/DDBJ databases">
        <authorList>
            <person name="Palmer J.M."/>
        </authorList>
    </citation>
    <scope>NUCLEOTIDE SEQUENCE [LARGE SCALE GENOMIC DNA]</scope>
    <source>
        <strain evidence="2 3">MEX-2019</strain>
        <tissue evidence="2">Muscle</tissue>
    </source>
</reference>
<dbReference type="EMBL" id="JAHHUM010000598">
    <property type="protein sequence ID" value="KAK5618828.1"/>
    <property type="molecule type" value="Genomic_DNA"/>
</dbReference>
<keyword evidence="3" id="KW-1185">Reference proteome</keyword>
<feature type="region of interest" description="Disordered" evidence="1">
    <location>
        <begin position="19"/>
        <end position="47"/>
    </location>
</feature>
<evidence type="ECO:0000256" key="1">
    <source>
        <dbReference type="SAM" id="MobiDB-lite"/>
    </source>
</evidence>
<name>A0AAV9SCJ3_9TELE</name>
<accession>A0AAV9SCJ3</accession>
<evidence type="ECO:0000313" key="2">
    <source>
        <dbReference type="EMBL" id="KAK5618828.1"/>
    </source>
</evidence>
<gene>
    <name evidence="2" type="ORF">CRENBAI_010577</name>
</gene>
<protein>
    <submittedName>
        <fullName evidence="2">Uncharacterized protein</fullName>
    </submittedName>
</protein>
<evidence type="ECO:0000313" key="3">
    <source>
        <dbReference type="Proteomes" id="UP001311232"/>
    </source>
</evidence>
<sequence length="95" mass="10386">MCPKSLALLSPKSAQHRVFRGNSKVSAASCCPSRQRRQKRSSGTTPALRTSVSSKAFLTWSIERGRVVVVKWGWVFGALNDLKESTEAKGLFGTC</sequence>
<organism evidence="2 3">
    <name type="scientific">Crenichthys baileyi</name>
    <name type="common">White River springfish</name>
    <dbReference type="NCBI Taxonomy" id="28760"/>
    <lineage>
        <taxon>Eukaryota</taxon>
        <taxon>Metazoa</taxon>
        <taxon>Chordata</taxon>
        <taxon>Craniata</taxon>
        <taxon>Vertebrata</taxon>
        <taxon>Euteleostomi</taxon>
        <taxon>Actinopterygii</taxon>
        <taxon>Neopterygii</taxon>
        <taxon>Teleostei</taxon>
        <taxon>Neoteleostei</taxon>
        <taxon>Acanthomorphata</taxon>
        <taxon>Ovalentaria</taxon>
        <taxon>Atherinomorphae</taxon>
        <taxon>Cyprinodontiformes</taxon>
        <taxon>Goodeidae</taxon>
        <taxon>Crenichthys</taxon>
    </lineage>
</organism>
<proteinExistence type="predicted"/>